<dbReference type="InterPro" id="IPR006653">
    <property type="entry name" value="Trp_synth_b_CS"/>
</dbReference>
<evidence type="ECO:0000256" key="5">
    <source>
        <dbReference type="ARBA" id="ARBA00011270"/>
    </source>
</evidence>
<evidence type="ECO:0000259" key="13">
    <source>
        <dbReference type="Pfam" id="PF00291"/>
    </source>
</evidence>
<dbReference type="SUPFAM" id="SSF53686">
    <property type="entry name" value="Tryptophan synthase beta subunit-like PLP-dependent enzymes"/>
    <property type="match status" value="1"/>
</dbReference>
<dbReference type="OrthoDB" id="9766131at2"/>
<evidence type="ECO:0000256" key="8">
    <source>
        <dbReference type="ARBA" id="ARBA00022898"/>
    </source>
</evidence>
<dbReference type="PANTHER" id="PTHR48077">
    <property type="entry name" value="TRYPTOPHAN SYNTHASE-RELATED"/>
    <property type="match status" value="1"/>
</dbReference>
<evidence type="ECO:0000256" key="10">
    <source>
        <dbReference type="ARBA" id="ARBA00023239"/>
    </source>
</evidence>
<evidence type="ECO:0000256" key="3">
    <source>
        <dbReference type="ARBA" id="ARBA00004733"/>
    </source>
</evidence>
<gene>
    <name evidence="12" type="primary">trpB</name>
    <name evidence="14" type="ordered locus">Hipma_0432</name>
</gene>
<dbReference type="GO" id="GO:0030170">
    <property type="term" value="F:pyridoxal phosphate binding"/>
    <property type="evidence" value="ECO:0007669"/>
    <property type="project" value="InterPro"/>
</dbReference>
<comment type="subunit">
    <text evidence="5 12">Tetramer of two alpha and two beta chains.</text>
</comment>
<dbReference type="RefSeq" id="WP_013681445.1">
    <property type="nucleotide sequence ID" value="NC_015318.1"/>
</dbReference>
<accession>F2LU05</accession>
<dbReference type="InterPro" id="IPR006316">
    <property type="entry name" value="Trp_synth_b-like"/>
</dbReference>
<organism evidence="14 15">
    <name type="scientific">Hippea maritima (strain ATCC 700847 / DSM 10411 / MH2)</name>
    <dbReference type="NCBI Taxonomy" id="760142"/>
    <lineage>
        <taxon>Bacteria</taxon>
        <taxon>Pseudomonadati</taxon>
        <taxon>Campylobacterota</taxon>
        <taxon>Desulfurellia</taxon>
        <taxon>Desulfurellales</taxon>
        <taxon>Hippeaceae</taxon>
        <taxon>Hippea</taxon>
    </lineage>
</organism>
<dbReference type="InterPro" id="IPR023026">
    <property type="entry name" value="Trp_synth_beta/beta-like"/>
</dbReference>
<dbReference type="HAMAP" id="MF_00133">
    <property type="entry name" value="Trp_synth_beta"/>
    <property type="match status" value="1"/>
</dbReference>
<evidence type="ECO:0000313" key="15">
    <source>
        <dbReference type="Proteomes" id="UP000008139"/>
    </source>
</evidence>
<comment type="function">
    <text evidence="2 12">The beta subunit is responsible for the synthesis of L-tryptophan from indole and L-serine.</text>
</comment>
<reference evidence="15" key="2">
    <citation type="submission" date="2011-03" db="EMBL/GenBank/DDBJ databases">
        <title>The complete genome of Hippea maritima DSM 10411.</title>
        <authorList>
            <consortium name="US DOE Joint Genome Institute (JGI-PGF)"/>
            <person name="Lucas S."/>
            <person name="Copeland A."/>
            <person name="Lapidus A."/>
            <person name="Bruce D."/>
            <person name="Goodwin L."/>
            <person name="Pitluck S."/>
            <person name="Peters L."/>
            <person name="Kyrpides N."/>
            <person name="Mavromatis K."/>
            <person name="Pagani I."/>
            <person name="Ivanova N."/>
            <person name="Mikhailova N."/>
            <person name="Lu M."/>
            <person name="Detter J.C."/>
            <person name="Tapia R."/>
            <person name="Han C."/>
            <person name="Land M."/>
            <person name="Hauser L."/>
            <person name="Markowitz V."/>
            <person name="Cheng J.-F."/>
            <person name="Hugenholtz P."/>
            <person name="Woyke T."/>
            <person name="Wu D."/>
            <person name="Spring S."/>
            <person name="Schroeder M."/>
            <person name="Brambilla E."/>
            <person name="Klenk H.-P."/>
            <person name="Eisen J.A."/>
        </authorList>
    </citation>
    <scope>NUCLEOTIDE SEQUENCE [LARGE SCALE GENOMIC DNA]</scope>
    <source>
        <strain evidence="15">ATCC 700847 / DSM 10411 / MH2</strain>
    </source>
</reference>
<keyword evidence="8 12" id="KW-0663">Pyridoxal phosphate</keyword>
<evidence type="ECO:0000256" key="2">
    <source>
        <dbReference type="ARBA" id="ARBA00002786"/>
    </source>
</evidence>
<protein>
    <recommendedName>
        <fullName evidence="12">Tryptophan synthase beta chain</fullName>
        <ecNumber evidence="12">4.2.1.20</ecNumber>
    </recommendedName>
</protein>
<dbReference type="Proteomes" id="UP000008139">
    <property type="component" value="Chromosome"/>
</dbReference>
<dbReference type="KEGG" id="hmr:Hipma_0432"/>
<dbReference type="Pfam" id="PF00291">
    <property type="entry name" value="PALP"/>
    <property type="match status" value="1"/>
</dbReference>
<dbReference type="NCBIfam" id="TIGR01415">
    <property type="entry name" value="trpB_rel"/>
    <property type="match status" value="1"/>
</dbReference>
<dbReference type="PIRSF" id="PIRSF001413">
    <property type="entry name" value="Trp_syn_beta"/>
    <property type="match status" value="1"/>
</dbReference>
<sequence>MERKILLKEDEMPRYWYNILPDMPTPVKPPINPKTMKPINPDDLKAIFPSEIIEQEMSSQREISIPQEVLDIYAIWRPTPLVRAYNLEKALGTPAKIYYKNESVSPAGSHKPNTAIAQAYYNKKEGITTLTTETGAGQWGSALALAGALLGLNVRVYMVKVSYEQKPFRRSMIHLWGAEVYPSPSDKTEAGRRALEENPDNPGSLGLAISEAVEDAATHDNTNYALGSVLNHVLLHQTVIGLEAQKQFEKIGDYPDVIFAPCGGGSNLGGVGLPFIRDKINGKDVRVVAVEPASCPTLTKGIFTYDYADVAMMTPLLYMYTLGHKFMPPSIHAGGLRYHGDSPILSQLRKDGLLDAVAYNQTEVFEAGALFAKTEGIVPAPETCHAIKGAVDEALKAKEEGKEKTILINFSGHGHFDMTSYDKFLSGEMKDYEYPEKEIKKALDYLPKV</sequence>
<evidence type="ECO:0000256" key="12">
    <source>
        <dbReference type="HAMAP-Rule" id="MF_00133"/>
    </source>
</evidence>
<dbReference type="PIRSF" id="PIRSF500824">
    <property type="entry name" value="TrpB_prok"/>
    <property type="match status" value="1"/>
</dbReference>
<dbReference type="NCBIfam" id="NF009057">
    <property type="entry name" value="PRK12391.1"/>
    <property type="match status" value="1"/>
</dbReference>
<feature type="modified residue" description="N6-(pyridoxal phosphate)lysine" evidence="12">
    <location>
        <position position="111"/>
    </location>
</feature>
<evidence type="ECO:0000313" key="14">
    <source>
        <dbReference type="EMBL" id="AEA33404.1"/>
    </source>
</evidence>
<proteinExistence type="inferred from homology"/>
<dbReference type="InParanoid" id="F2LU05"/>
<comment type="cofactor">
    <cofactor evidence="1 12">
        <name>pyridoxal 5'-phosphate</name>
        <dbReference type="ChEBI" id="CHEBI:597326"/>
    </cofactor>
</comment>
<comment type="catalytic activity">
    <reaction evidence="11 12">
        <text>(1S,2R)-1-C-(indol-3-yl)glycerol 3-phosphate + L-serine = D-glyceraldehyde 3-phosphate + L-tryptophan + H2O</text>
        <dbReference type="Rhea" id="RHEA:10532"/>
        <dbReference type="ChEBI" id="CHEBI:15377"/>
        <dbReference type="ChEBI" id="CHEBI:33384"/>
        <dbReference type="ChEBI" id="CHEBI:57912"/>
        <dbReference type="ChEBI" id="CHEBI:58866"/>
        <dbReference type="ChEBI" id="CHEBI:59776"/>
        <dbReference type="EC" id="4.2.1.20"/>
    </reaction>
</comment>
<comment type="similarity">
    <text evidence="4 12">Belongs to the TrpB family.</text>
</comment>
<dbReference type="GO" id="GO:0004834">
    <property type="term" value="F:tryptophan synthase activity"/>
    <property type="evidence" value="ECO:0007669"/>
    <property type="project" value="UniProtKB-UniRule"/>
</dbReference>
<dbReference type="UniPathway" id="UPA00035">
    <property type="reaction ID" value="UER00044"/>
</dbReference>
<keyword evidence="15" id="KW-1185">Reference proteome</keyword>
<evidence type="ECO:0000256" key="1">
    <source>
        <dbReference type="ARBA" id="ARBA00001933"/>
    </source>
</evidence>
<dbReference type="GO" id="GO:0052684">
    <property type="term" value="F:L-serine hydro-lyase (adding indole, L-tryptophan-forming) activity"/>
    <property type="evidence" value="ECO:0007669"/>
    <property type="project" value="TreeGrafter"/>
</dbReference>
<evidence type="ECO:0000256" key="7">
    <source>
        <dbReference type="ARBA" id="ARBA00022822"/>
    </source>
</evidence>
<dbReference type="GO" id="GO:0005737">
    <property type="term" value="C:cytoplasm"/>
    <property type="evidence" value="ECO:0007669"/>
    <property type="project" value="TreeGrafter"/>
</dbReference>
<dbReference type="AlphaFoldDB" id="F2LU05"/>
<dbReference type="PROSITE" id="PS00168">
    <property type="entry name" value="TRP_SYNTHASE_BETA"/>
    <property type="match status" value="1"/>
</dbReference>
<evidence type="ECO:0000256" key="9">
    <source>
        <dbReference type="ARBA" id="ARBA00023141"/>
    </source>
</evidence>
<dbReference type="EC" id="4.2.1.20" evidence="12"/>
<evidence type="ECO:0000256" key="4">
    <source>
        <dbReference type="ARBA" id="ARBA00009982"/>
    </source>
</evidence>
<evidence type="ECO:0000256" key="6">
    <source>
        <dbReference type="ARBA" id="ARBA00022605"/>
    </source>
</evidence>
<keyword evidence="7 12" id="KW-0822">Tryptophan biosynthesis</keyword>
<dbReference type="PANTHER" id="PTHR48077:SF6">
    <property type="entry name" value="TRYPTOPHAN SYNTHASE"/>
    <property type="match status" value="1"/>
</dbReference>
<dbReference type="EMBL" id="CP002606">
    <property type="protein sequence ID" value="AEA33404.1"/>
    <property type="molecule type" value="Genomic_DNA"/>
</dbReference>
<dbReference type="eggNOG" id="COG1350">
    <property type="taxonomic scope" value="Bacteria"/>
</dbReference>
<keyword evidence="6 12" id="KW-0028">Amino-acid biosynthesis</keyword>
<keyword evidence="9 12" id="KW-0057">Aromatic amino acid biosynthesis</keyword>
<evidence type="ECO:0000256" key="11">
    <source>
        <dbReference type="ARBA" id="ARBA00049047"/>
    </source>
</evidence>
<name>F2LU05_HIPMA</name>
<feature type="domain" description="Tryptophan synthase beta chain-like PALP" evidence="13">
    <location>
        <begin position="76"/>
        <end position="412"/>
    </location>
</feature>
<dbReference type="InterPro" id="IPR001926">
    <property type="entry name" value="TrpB-like_PALP"/>
</dbReference>
<dbReference type="HOGENOM" id="CLU_042858_1_0_7"/>
<dbReference type="STRING" id="760142.Hipma_0432"/>
<keyword evidence="10 12" id="KW-0456">Lyase</keyword>
<comment type="pathway">
    <text evidence="3 12">Amino-acid biosynthesis; L-tryptophan biosynthesis; L-tryptophan from chorismate: step 5/5.</text>
</comment>
<dbReference type="Gene3D" id="3.40.50.1100">
    <property type="match status" value="2"/>
</dbReference>
<dbReference type="InterPro" id="IPR036052">
    <property type="entry name" value="TrpB-like_PALP_sf"/>
</dbReference>
<reference evidence="14 15" key="1">
    <citation type="journal article" date="2011" name="Stand. Genomic Sci.">
        <title>Complete genome sequence of the thermophilic sulfur-reducer Hippea maritima type strain (MH(2)).</title>
        <authorList>
            <person name="Huntemann M."/>
            <person name="Lu M."/>
            <person name="Nolan M."/>
            <person name="Lapidus A."/>
            <person name="Lucas S."/>
            <person name="Hammon N."/>
            <person name="Deshpande S."/>
            <person name="Cheng J.F."/>
            <person name="Tapia R."/>
            <person name="Han C."/>
            <person name="Goodwin L."/>
            <person name="Pitluck S."/>
            <person name="Liolios K."/>
            <person name="Pagani I."/>
            <person name="Ivanova N."/>
            <person name="Ovchinikova G."/>
            <person name="Pati A."/>
            <person name="Chen A."/>
            <person name="Palaniappan K."/>
            <person name="Land M."/>
            <person name="Hauser L."/>
            <person name="Jeffries C.D."/>
            <person name="Detter J.C."/>
            <person name="Brambilla E.M."/>
            <person name="Rohde M."/>
            <person name="Spring S."/>
            <person name="Goker M."/>
            <person name="Woyke T."/>
            <person name="Bristow J."/>
            <person name="Eisen J.A."/>
            <person name="Markowitz V."/>
            <person name="Hugenholtz P."/>
            <person name="Kyrpides N.C."/>
            <person name="Klenk H.P."/>
            <person name="Mavromatis K."/>
        </authorList>
    </citation>
    <scope>NUCLEOTIDE SEQUENCE [LARGE SCALE GENOMIC DNA]</scope>
    <source>
        <strain evidence="15">ATCC 700847 / DSM 10411 / MH2</strain>
    </source>
</reference>